<feature type="transmembrane region" description="Helical" evidence="7">
    <location>
        <begin position="677"/>
        <end position="700"/>
    </location>
</feature>
<feature type="region of interest" description="Disordered" evidence="6">
    <location>
        <begin position="378"/>
        <end position="400"/>
    </location>
</feature>
<feature type="compositionally biased region" description="Polar residues" evidence="6">
    <location>
        <begin position="102"/>
        <end position="111"/>
    </location>
</feature>
<evidence type="ECO:0000313" key="10">
    <source>
        <dbReference type="Proteomes" id="UP000620104"/>
    </source>
</evidence>
<dbReference type="Pfam" id="PF09335">
    <property type="entry name" value="VTT_dom"/>
    <property type="match status" value="1"/>
</dbReference>
<feature type="compositionally biased region" description="Polar residues" evidence="6">
    <location>
        <begin position="258"/>
        <end position="269"/>
    </location>
</feature>
<protein>
    <recommendedName>
        <fullName evidence="8">VTT domain-containing protein</fullName>
    </recommendedName>
</protein>
<comment type="subcellular location">
    <subcellularLocation>
        <location evidence="1">Membrane</location>
        <topology evidence="1">Multi-pass membrane protein</topology>
    </subcellularLocation>
</comment>
<evidence type="ECO:0000256" key="7">
    <source>
        <dbReference type="SAM" id="Phobius"/>
    </source>
</evidence>
<dbReference type="EMBL" id="BLZA01000007">
    <property type="protein sequence ID" value="GHJ84461.1"/>
    <property type="molecule type" value="Genomic_DNA"/>
</dbReference>
<evidence type="ECO:0000256" key="1">
    <source>
        <dbReference type="ARBA" id="ARBA00004141"/>
    </source>
</evidence>
<feature type="compositionally biased region" description="Polar residues" evidence="6">
    <location>
        <begin position="323"/>
        <end position="353"/>
    </location>
</feature>
<dbReference type="InterPro" id="IPR045014">
    <property type="entry name" value="TM41A/B"/>
</dbReference>
<dbReference type="Proteomes" id="UP000620104">
    <property type="component" value="Unassembled WGS sequence"/>
</dbReference>
<keyword evidence="3" id="KW-0732">Signal</keyword>
<evidence type="ECO:0000256" key="4">
    <source>
        <dbReference type="ARBA" id="ARBA00022989"/>
    </source>
</evidence>
<feature type="compositionally biased region" description="Low complexity" evidence="6">
    <location>
        <begin position="201"/>
        <end position="217"/>
    </location>
</feature>
<accession>A0A8H3YE67</accession>
<proteinExistence type="predicted"/>
<feature type="compositionally biased region" description="Basic and acidic residues" evidence="6">
    <location>
        <begin position="533"/>
        <end position="542"/>
    </location>
</feature>
<dbReference type="InterPro" id="IPR032816">
    <property type="entry name" value="VTT_dom"/>
</dbReference>
<feature type="region of interest" description="Disordered" evidence="6">
    <location>
        <begin position="490"/>
        <end position="587"/>
    </location>
</feature>
<evidence type="ECO:0000256" key="6">
    <source>
        <dbReference type="SAM" id="MobiDB-lite"/>
    </source>
</evidence>
<feature type="compositionally biased region" description="Polar residues" evidence="6">
    <location>
        <begin position="79"/>
        <end position="88"/>
    </location>
</feature>
<evidence type="ECO:0000256" key="5">
    <source>
        <dbReference type="ARBA" id="ARBA00023136"/>
    </source>
</evidence>
<dbReference type="PANTHER" id="PTHR43220">
    <property type="match status" value="1"/>
</dbReference>
<feature type="region of interest" description="Disordered" evidence="6">
    <location>
        <begin position="426"/>
        <end position="455"/>
    </location>
</feature>
<keyword evidence="10" id="KW-1185">Reference proteome</keyword>
<keyword evidence="5 7" id="KW-0472">Membrane</keyword>
<feature type="region of interest" description="Disordered" evidence="6">
    <location>
        <begin position="625"/>
        <end position="656"/>
    </location>
</feature>
<keyword evidence="2 7" id="KW-0812">Transmembrane</keyword>
<evidence type="ECO:0000256" key="3">
    <source>
        <dbReference type="ARBA" id="ARBA00022729"/>
    </source>
</evidence>
<dbReference type="PANTHER" id="PTHR43220:SF21">
    <property type="entry name" value="TRANSMEMBRANE PROTEIN 41A"/>
    <property type="match status" value="1"/>
</dbReference>
<keyword evidence="4 7" id="KW-1133">Transmembrane helix</keyword>
<sequence>MPNNSNNNRLLNSSLASPTARATALPLGRTTSLVNTKSADIRELDELQSVGSTSGFGIRPKLTKTRSRAKSILGPSPSKPASNESTGRASALSPHLRPTAVSLASPTSRQSIPEIRTEFYGSDSRGSADDPAATLSPDMNMDADAASFGMSGIVSCQNARKGFRRSGSKTLLEGEDREGTTTPFRRADSQGRAAERHQSIPSPARPSAYLRSPSSSSFIPLTGTPPSSKREGLTRRTSSPNMRAEALKGTDSPENLAMRSNNGKYGSSTPIKAARDGGLGLMIHEGAETVLPSLPPTPMNNTGNAVASAVSNTMSKTRFRSGSVGSQATEERSSSNSAGTIHQNGQTSRTRYNRAFTTSRIDLPSEITSRVEPAGLPAWTEANETPSNPPSPKILKGKGRAYDPDLGMDIYPEDADNLGLNDQYASRRTSQSFGSSRDSMPLTRSSTMPTSLDSSTHLAELAPPAVTTAAGGILTGLWLAGTQVGKAIGLIPQDPPPGDYQNDTAYSQGKRRSSAWMPYPSVRRTSASDGEDSEKGLLSHENSDEDEHGPARDTQSYFDLPKSDYARTSQTLPTPALSAKSLSNPEKDQMRLVDSGNANFNDSRFGVTSFRRMKNMVMRGNLARSMRDGMASPEAKAFRQGRTRSGTLTRRSGAADTQQDTVKMDVALKQVVGELSWTLGTLGLVFVVSLGVVAASLVSLPISSLKSLPKKVSDLQVLSAEIRTYMDSSSTGWWHTVFVLLVTGMWKHSWSVPGAVVLNILVGSILSPFPALLLLTIITSFGSLGAYLLSRPLAPLIALIFPKPLALVRSTINGAEDATDKIPMNDLSTRRYPSKSPAEPTVWRRLLIMRAMGLVPWSGMNVACGVVRVNPITFLLTTAAGTASWSYVTASIGDILHQMALPGQVGAGLPGGAADGGQSLASLVRDPALIFKMVVLSLISLIPVLFKSRSSPVEQAPPPLEAEDLDFSAPPLLSPTTQAMTPLGPSPSFYALISLGNNIYRRTTRALATGWKNTIASALGHTTSQYQTANGGETGAGFPS</sequence>
<evidence type="ECO:0000259" key="8">
    <source>
        <dbReference type="Pfam" id="PF09335"/>
    </source>
</evidence>
<dbReference type="GO" id="GO:0016020">
    <property type="term" value="C:membrane"/>
    <property type="evidence" value="ECO:0007669"/>
    <property type="project" value="UniProtKB-SubCell"/>
</dbReference>
<gene>
    <name evidence="9" type="ORF">NliqN6_0863</name>
</gene>
<comment type="caution">
    <text evidence="9">The sequence shown here is derived from an EMBL/GenBank/DDBJ whole genome shotgun (WGS) entry which is preliminary data.</text>
</comment>
<organism evidence="9 10">
    <name type="scientific">Naganishia liquefaciens</name>
    <dbReference type="NCBI Taxonomy" id="104408"/>
    <lineage>
        <taxon>Eukaryota</taxon>
        <taxon>Fungi</taxon>
        <taxon>Dikarya</taxon>
        <taxon>Basidiomycota</taxon>
        <taxon>Agaricomycotina</taxon>
        <taxon>Tremellomycetes</taxon>
        <taxon>Filobasidiales</taxon>
        <taxon>Filobasidiaceae</taxon>
        <taxon>Naganishia</taxon>
    </lineage>
</organism>
<feature type="compositionally biased region" description="Basic and acidic residues" evidence="6">
    <location>
        <begin position="172"/>
        <end position="198"/>
    </location>
</feature>
<feature type="region of interest" description="Disordered" evidence="6">
    <location>
        <begin position="317"/>
        <end position="353"/>
    </location>
</feature>
<dbReference type="AlphaFoldDB" id="A0A8H3YE67"/>
<dbReference type="OrthoDB" id="3364966at2759"/>
<feature type="compositionally biased region" description="Low complexity" evidence="6">
    <location>
        <begin position="643"/>
        <end position="652"/>
    </location>
</feature>
<feature type="region of interest" description="Disordered" evidence="6">
    <location>
        <begin position="51"/>
        <end position="138"/>
    </location>
</feature>
<evidence type="ECO:0000313" key="9">
    <source>
        <dbReference type="EMBL" id="GHJ84461.1"/>
    </source>
</evidence>
<feature type="region of interest" description="Disordered" evidence="6">
    <location>
        <begin position="167"/>
        <end position="269"/>
    </location>
</feature>
<reference evidence="9" key="1">
    <citation type="submission" date="2020-07" db="EMBL/GenBank/DDBJ databases">
        <title>Draft Genome Sequence of a Deep-Sea Yeast, Naganishia (Cryptococcus) liquefaciens strain N6.</title>
        <authorList>
            <person name="Han Y.W."/>
            <person name="Kajitani R."/>
            <person name="Morimoto H."/>
            <person name="Parhat M."/>
            <person name="Tsubouchi H."/>
            <person name="Bakenova O."/>
            <person name="Ogata M."/>
            <person name="Argunhan B."/>
            <person name="Aoki R."/>
            <person name="Kajiwara S."/>
            <person name="Itoh T."/>
            <person name="Iwasaki H."/>
        </authorList>
    </citation>
    <scope>NUCLEOTIDE SEQUENCE</scope>
    <source>
        <strain evidence="9">N6</strain>
    </source>
</reference>
<name>A0A8H3YE67_9TREE</name>
<feature type="domain" description="VTT" evidence="8">
    <location>
        <begin position="752"/>
        <end position="894"/>
    </location>
</feature>
<evidence type="ECO:0000256" key="2">
    <source>
        <dbReference type="ARBA" id="ARBA00022692"/>
    </source>
</evidence>